<evidence type="ECO:0000313" key="1">
    <source>
        <dbReference type="EMBL" id="CRY94348.1"/>
    </source>
</evidence>
<keyword evidence="1" id="KW-0614">Plasmid</keyword>
<proteinExistence type="predicted"/>
<organism evidence="1">
    <name type="scientific">uncultured prokaryote</name>
    <dbReference type="NCBI Taxonomy" id="198431"/>
    <lineage>
        <taxon>unclassified sequences</taxon>
        <taxon>environmental samples</taxon>
    </lineage>
</organism>
<dbReference type="AlphaFoldDB" id="A0A0H5PXQ4"/>
<reference evidence="1" key="2">
    <citation type="submission" date="2015-07" db="EMBL/GenBank/DDBJ databases">
        <title>Plasmids, circular viruses and viroids from rat gut.</title>
        <authorList>
            <person name="Jorgensen T.J."/>
            <person name="Hansen M.A."/>
            <person name="Xu Z."/>
            <person name="Tabak M.A."/>
            <person name="Sorensen S.J."/>
            <person name="Hansen L.H."/>
        </authorList>
    </citation>
    <scope>NUCLEOTIDE SEQUENCE</scope>
    <source>
        <plasmid evidence="1">pRGRH0235</plasmid>
    </source>
</reference>
<accession>A0A0H5PXQ4</accession>
<sequence length="44" mass="4848">MAAIALSPCLTLLLPFVRIAFLDQRHSSSSNAFTCRTKFMVCSV</sequence>
<geneLocation type="plasmid" evidence="1">
    <name>pRGRH0235</name>
</geneLocation>
<reference evidence="1" key="1">
    <citation type="submission" date="2015-06" db="EMBL/GenBank/DDBJ databases">
        <authorList>
            <person name="Joergensen T."/>
        </authorList>
    </citation>
    <scope>NUCLEOTIDE SEQUENCE</scope>
    <source>
        <plasmid evidence="1">pRGRH0235</plasmid>
    </source>
</reference>
<name>A0A0H5PXQ4_9ZZZZ</name>
<protein>
    <submittedName>
        <fullName evidence="1">Uncharacterized protein</fullName>
    </submittedName>
</protein>
<dbReference type="EMBL" id="LN852908">
    <property type="protein sequence ID" value="CRY94348.1"/>
    <property type="molecule type" value="Genomic_DNA"/>
</dbReference>